<comment type="similarity">
    <text evidence="4">Belongs to the peptidase M29 family.</text>
</comment>
<evidence type="ECO:0000256" key="6">
    <source>
        <dbReference type="ARBA" id="ARBA00022670"/>
    </source>
</evidence>
<evidence type="ECO:0000313" key="10">
    <source>
        <dbReference type="EMBL" id="UTI64204.1"/>
    </source>
</evidence>
<evidence type="ECO:0000313" key="11">
    <source>
        <dbReference type="Proteomes" id="UP001056035"/>
    </source>
</evidence>
<evidence type="ECO:0000256" key="7">
    <source>
        <dbReference type="ARBA" id="ARBA00022723"/>
    </source>
</evidence>
<keyword evidence="8" id="KW-0378">Hydrolase</keyword>
<dbReference type="SUPFAM" id="SSF144052">
    <property type="entry name" value="Thermophilic metalloprotease-like"/>
    <property type="match status" value="1"/>
</dbReference>
<dbReference type="PANTHER" id="PTHR34448:SF1">
    <property type="entry name" value="BLL6088 PROTEIN"/>
    <property type="match status" value="1"/>
</dbReference>
<dbReference type="InterPro" id="IPR000787">
    <property type="entry name" value="Peptidase_M29"/>
</dbReference>
<accession>A0ABY5DRJ1</accession>
<organism evidence="10 11">
    <name type="scientific">Paraconexibacter antarcticus</name>
    <dbReference type="NCBI Taxonomy" id="2949664"/>
    <lineage>
        <taxon>Bacteria</taxon>
        <taxon>Bacillati</taxon>
        <taxon>Actinomycetota</taxon>
        <taxon>Thermoleophilia</taxon>
        <taxon>Solirubrobacterales</taxon>
        <taxon>Paraconexibacteraceae</taxon>
        <taxon>Paraconexibacter</taxon>
    </lineage>
</organism>
<evidence type="ECO:0000256" key="8">
    <source>
        <dbReference type="ARBA" id="ARBA00022801"/>
    </source>
</evidence>
<dbReference type="Proteomes" id="UP001056035">
    <property type="component" value="Chromosome"/>
</dbReference>
<keyword evidence="6" id="KW-0645">Protease</keyword>
<keyword evidence="11" id="KW-1185">Reference proteome</keyword>
<name>A0ABY5DRJ1_9ACTN</name>
<dbReference type="Pfam" id="PF02073">
    <property type="entry name" value="Peptidase_M29"/>
    <property type="match status" value="1"/>
</dbReference>
<reference evidence="10 11" key="1">
    <citation type="submission" date="2022-06" db="EMBL/GenBank/DDBJ databases">
        <title>Paraconexibacter antarcticus.</title>
        <authorList>
            <person name="Kim C.S."/>
        </authorList>
    </citation>
    <scope>NUCLEOTIDE SEQUENCE [LARGE SCALE GENOMIC DNA]</scope>
    <source>
        <strain evidence="10 11">02-257</strain>
    </source>
</reference>
<gene>
    <name evidence="10" type="ORF">NBH00_23055</name>
</gene>
<evidence type="ECO:0000256" key="4">
    <source>
        <dbReference type="ARBA" id="ARBA00008236"/>
    </source>
</evidence>
<proteinExistence type="inferred from homology"/>
<dbReference type="Gene3D" id="3.40.1830.10">
    <property type="entry name" value="Thermophilic metalloprotease (M29)"/>
    <property type="match status" value="1"/>
</dbReference>
<dbReference type="EMBL" id="CP098502">
    <property type="protein sequence ID" value="UTI64204.1"/>
    <property type="molecule type" value="Genomic_DNA"/>
</dbReference>
<evidence type="ECO:0000256" key="3">
    <source>
        <dbReference type="ARBA" id="ARBA00001947"/>
    </source>
</evidence>
<dbReference type="PANTHER" id="PTHR34448">
    <property type="entry name" value="AMINOPEPTIDASE"/>
    <property type="match status" value="1"/>
</dbReference>
<keyword evidence="7" id="KW-0479">Metal-binding</keyword>
<evidence type="ECO:0000256" key="2">
    <source>
        <dbReference type="ARBA" id="ARBA00001946"/>
    </source>
</evidence>
<protein>
    <submittedName>
        <fullName evidence="10">Aminopeptidase</fullName>
    </submittedName>
</protein>
<keyword evidence="9" id="KW-0482">Metalloprotease</keyword>
<dbReference type="InterPro" id="IPR035097">
    <property type="entry name" value="M29_N-terminal"/>
</dbReference>
<comment type="cofactor">
    <cofactor evidence="2">
        <name>Mg(2+)</name>
        <dbReference type="ChEBI" id="CHEBI:18420"/>
    </cofactor>
</comment>
<dbReference type="InterPro" id="IPR052170">
    <property type="entry name" value="M29_Exopeptidase"/>
</dbReference>
<dbReference type="GO" id="GO:0004177">
    <property type="term" value="F:aminopeptidase activity"/>
    <property type="evidence" value="ECO:0007669"/>
    <property type="project" value="UniProtKB-KW"/>
</dbReference>
<comment type="cofactor">
    <cofactor evidence="1">
        <name>Co(2+)</name>
        <dbReference type="ChEBI" id="CHEBI:48828"/>
    </cofactor>
</comment>
<evidence type="ECO:0000256" key="1">
    <source>
        <dbReference type="ARBA" id="ARBA00001941"/>
    </source>
</evidence>
<evidence type="ECO:0000256" key="9">
    <source>
        <dbReference type="ARBA" id="ARBA00023049"/>
    </source>
</evidence>
<comment type="cofactor">
    <cofactor evidence="3">
        <name>Zn(2+)</name>
        <dbReference type="ChEBI" id="CHEBI:29105"/>
    </cofactor>
</comment>
<sequence>MTTEAELPHDVLPPTPDPAAMADLLAGYCLDVQHGQSVLIRSTTLAAPLLLELQRAVLQRSAWPILRVELPGQTRGYYEHAQDWMLDEFPDVTLAEAKKCHAQLGIQAPDDVHALAGVDPRRLARAQIARRPLREWTMKKRWCSTLWPTPAGAAHAGMSLEEFERFVSAAQFLDRPAGAQAAWGELGRFQADLIERLKGARELRIEAPGTDLRLDVRKRTWVNSDGRRNMPSGEVFTGPLETSANGRIRYTIPSSPSGVDVQGVELEFKDGVVVHAQAEVGDDYLQQVLQTDEGARRVGEVGIGTNFGITRPIGAILFDEKIGGTVHVALGRSYPETGGRNESAVHWDMICDLRGGGRLTADGVVIQEDGRFV</sequence>
<evidence type="ECO:0000256" key="5">
    <source>
        <dbReference type="ARBA" id="ARBA00022438"/>
    </source>
</evidence>
<keyword evidence="5 10" id="KW-0031">Aminopeptidase</keyword>